<dbReference type="Proteomes" id="UP000287651">
    <property type="component" value="Unassembled WGS sequence"/>
</dbReference>
<accession>A0A426ZU54</accession>
<gene>
    <name evidence="1" type="ORF">B296_00027893</name>
</gene>
<reference evidence="1 2" key="1">
    <citation type="journal article" date="2014" name="Agronomy (Basel)">
        <title>A Draft Genome Sequence for Ensete ventricosum, the Drought-Tolerant Tree Against Hunger.</title>
        <authorList>
            <person name="Harrison J."/>
            <person name="Moore K.A."/>
            <person name="Paszkiewicz K."/>
            <person name="Jones T."/>
            <person name="Grant M."/>
            <person name="Ambacheew D."/>
            <person name="Muzemil S."/>
            <person name="Studholme D.J."/>
        </authorList>
    </citation>
    <scope>NUCLEOTIDE SEQUENCE [LARGE SCALE GENOMIC DNA]</scope>
</reference>
<dbReference type="EMBL" id="AMZH03005025">
    <property type="protein sequence ID" value="RRT67500.1"/>
    <property type="molecule type" value="Genomic_DNA"/>
</dbReference>
<dbReference type="AlphaFoldDB" id="A0A426ZU54"/>
<comment type="caution">
    <text evidence="1">The sequence shown here is derived from an EMBL/GenBank/DDBJ whole genome shotgun (WGS) entry which is preliminary data.</text>
</comment>
<evidence type="ECO:0000313" key="2">
    <source>
        <dbReference type="Proteomes" id="UP000287651"/>
    </source>
</evidence>
<name>A0A426ZU54_ENSVE</name>
<organism evidence="1 2">
    <name type="scientific">Ensete ventricosum</name>
    <name type="common">Abyssinian banana</name>
    <name type="synonym">Musa ensete</name>
    <dbReference type="NCBI Taxonomy" id="4639"/>
    <lineage>
        <taxon>Eukaryota</taxon>
        <taxon>Viridiplantae</taxon>
        <taxon>Streptophyta</taxon>
        <taxon>Embryophyta</taxon>
        <taxon>Tracheophyta</taxon>
        <taxon>Spermatophyta</taxon>
        <taxon>Magnoliopsida</taxon>
        <taxon>Liliopsida</taxon>
        <taxon>Zingiberales</taxon>
        <taxon>Musaceae</taxon>
        <taxon>Ensete</taxon>
    </lineage>
</organism>
<evidence type="ECO:0000313" key="1">
    <source>
        <dbReference type="EMBL" id="RRT67500.1"/>
    </source>
</evidence>
<sequence length="70" mass="8254">MWRSNSTEGSLVEWWAIGPPSTRCKLRTRATWVGLDSSYIVPKLKRALRHIYLISTKQLTKGLRRLNLWR</sequence>
<protein>
    <submittedName>
        <fullName evidence="1">Uncharacterized protein</fullName>
    </submittedName>
</protein>
<proteinExistence type="predicted"/>